<reference evidence="1" key="1">
    <citation type="submission" date="2021-06" db="EMBL/GenBank/DDBJ databases">
        <authorList>
            <person name="Hodson N. C."/>
            <person name="Mongue J. A."/>
            <person name="Jaron S. K."/>
        </authorList>
    </citation>
    <scope>NUCLEOTIDE SEQUENCE</scope>
</reference>
<name>A0A8J2JYQ5_9HEXA</name>
<sequence length="9" mass="1182">MVQELEYDR</sequence>
<proteinExistence type="predicted"/>
<dbReference type="Proteomes" id="UP000708208">
    <property type="component" value="Unassembled WGS sequence"/>
</dbReference>
<comment type="caution">
    <text evidence="1">The sequence shown here is derived from an EMBL/GenBank/DDBJ whole genome shotgun (WGS) entry which is preliminary data.</text>
</comment>
<dbReference type="EMBL" id="CAJVCH010109664">
    <property type="protein sequence ID" value="CAG7724425.1"/>
    <property type="molecule type" value="Genomic_DNA"/>
</dbReference>
<accession>A0A8J2JYQ5</accession>
<evidence type="ECO:0000313" key="2">
    <source>
        <dbReference type="Proteomes" id="UP000708208"/>
    </source>
</evidence>
<feature type="non-terminal residue" evidence="1">
    <location>
        <position position="1"/>
    </location>
</feature>
<evidence type="ECO:0000313" key="1">
    <source>
        <dbReference type="EMBL" id="CAG7724425.1"/>
    </source>
</evidence>
<keyword evidence="2" id="KW-1185">Reference proteome</keyword>
<organism evidence="1 2">
    <name type="scientific">Allacma fusca</name>
    <dbReference type="NCBI Taxonomy" id="39272"/>
    <lineage>
        <taxon>Eukaryota</taxon>
        <taxon>Metazoa</taxon>
        <taxon>Ecdysozoa</taxon>
        <taxon>Arthropoda</taxon>
        <taxon>Hexapoda</taxon>
        <taxon>Collembola</taxon>
        <taxon>Symphypleona</taxon>
        <taxon>Sminthuridae</taxon>
        <taxon>Allacma</taxon>
    </lineage>
</organism>
<gene>
    <name evidence="1" type="ORF">AFUS01_LOCUS13452</name>
</gene>
<protein>
    <submittedName>
        <fullName evidence="1">Uncharacterized protein</fullName>
    </submittedName>
</protein>